<dbReference type="Gene3D" id="1.10.630.10">
    <property type="entry name" value="Cytochrome P450"/>
    <property type="match status" value="1"/>
</dbReference>
<dbReference type="InterPro" id="IPR050196">
    <property type="entry name" value="Cytochrome_P450_Monoox"/>
</dbReference>
<dbReference type="RefSeq" id="WP_231329082.1">
    <property type="nucleotide sequence ID" value="NZ_CP059572.1"/>
</dbReference>
<evidence type="ECO:0000256" key="5">
    <source>
        <dbReference type="ARBA" id="ARBA00023004"/>
    </source>
</evidence>
<dbReference type="PANTHER" id="PTHR24291">
    <property type="entry name" value="CYTOCHROME P450 FAMILY 4"/>
    <property type="match status" value="1"/>
</dbReference>
<dbReference type="PROSITE" id="PS00086">
    <property type="entry name" value="CYTOCHROME_P450"/>
    <property type="match status" value="1"/>
</dbReference>
<evidence type="ECO:0000256" key="7">
    <source>
        <dbReference type="RuleBase" id="RU000461"/>
    </source>
</evidence>
<dbReference type="InterPro" id="IPR036396">
    <property type="entry name" value="Cyt_P450_sf"/>
</dbReference>
<reference evidence="9" key="1">
    <citation type="submission" date="2020-07" db="EMBL/GenBank/DDBJ databases">
        <authorList>
            <person name="Tarantini F.S."/>
            <person name="Hong K.W."/>
            <person name="Chan K.G."/>
        </authorList>
    </citation>
    <scope>NUCLEOTIDE SEQUENCE</scope>
    <source>
        <strain evidence="9">32-07</strain>
    </source>
</reference>
<dbReference type="EMBL" id="CP059572">
    <property type="protein sequence ID" value="QXJ23394.1"/>
    <property type="molecule type" value="Genomic_DNA"/>
</dbReference>
<evidence type="ECO:0000256" key="8">
    <source>
        <dbReference type="SAM" id="MobiDB-lite"/>
    </source>
</evidence>
<gene>
    <name evidence="9" type="ORF">AGRA3207_004541</name>
</gene>
<evidence type="ECO:0000256" key="2">
    <source>
        <dbReference type="ARBA" id="ARBA00022617"/>
    </source>
</evidence>
<evidence type="ECO:0000313" key="9">
    <source>
        <dbReference type="EMBL" id="QXJ23394.1"/>
    </source>
</evidence>
<keyword evidence="5 7" id="KW-0408">Iron</keyword>
<dbReference type="InterPro" id="IPR001128">
    <property type="entry name" value="Cyt_P450"/>
</dbReference>
<evidence type="ECO:0000256" key="4">
    <source>
        <dbReference type="ARBA" id="ARBA00023002"/>
    </source>
</evidence>
<accession>A0ABX8QZG1</accession>
<keyword evidence="4 7" id="KW-0560">Oxidoreductase</keyword>
<evidence type="ECO:0000256" key="3">
    <source>
        <dbReference type="ARBA" id="ARBA00022723"/>
    </source>
</evidence>
<keyword evidence="6 7" id="KW-0503">Monooxygenase</keyword>
<evidence type="ECO:0000313" key="10">
    <source>
        <dbReference type="Proteomes" id="UP001049518"/>
    </source>
</evidence>
<comment type="similarity">
    <text evidence="1 7">Belongs to the cytochrome P450 family.</text>
</comment>
<organism evidence="9 10">
    <name type="scientific">Actinomadura graeca</name>
    <dbReference type="NCBI Taxonomy" id="2750812"/>
    <lineage>
        <taxon>Bacteria</taxon>
        <taxon>Bacillati</taxon>
        <taxon>Actinomycetota</taxon>
        <taxon>Actinomycetes</taxon>
        <taxon>Streptosporangiales</taxon>
        <taxon>Thermomonosporaceae</taxon>
        <taxon>Actinomadura</taxon>
    </lineage>
</organism>
<name>A0ABX8QZG1_9ACTN</name>
<dbReference type="InterPro" id="IPR017972">
    <property type="entry name" value="Cyt_P450_CS"/>
</dbReference>
<feature type="region of interest" description="Disordered" evidence="8">
    <location>
        <begin position="1"/>
        <end position="29"/>
    </location>
</feature>
<dbReference type="PANTHER" id="PTHR24291:SF50">
    <property type="entry name" value="BIFUNCTIONAL ALBAFLAVENONE MONOOXYGENASE_TERPENE SYNTHASE"/>
    <property type="match status" value="1"/>
</dbReference>
<dbReference type="PRINTS" id="PR00465">
    <property type="entry name" value="EP450IV"/>
</dbReference>
<sequence>MTTTTARGRRGTTVPGPRAPGPRGVPVLGSLRQWKGGTAEFLLRMQRDHGEVSRMRLGPYTVHLVTEPAAVGRVLKENSGNYRRGVLYEQFRTVMGTGLLTTDGDHWKAHRRAMQPVFTRKAVDAIGPNVVAATTEMLDEWESRARRGEPVELVTETLRLTLVTLSRSLFDYDIRPAAPVLKDVVGNVVEVMFKHGTIGEMVPGWLPTRRNRVIARDRRILSRLVGEIRRHHAVTGEGPLMKLIETASDPASGRPWTDEQIRDEILTIYLAGHETTAVALIWTLLSIANHPPVQEELDAEVDGVLGGRPPSAEDVPDLRFTGQVVDESLRLYPPIWIYPRDAVGQDELAGFHIPAGSSVLLSPLVSHRNPRFWDNPEAFDPHRFDPAVSAGRPKTTYFPFGAGARMCIGNFMALLELKMIVAMINQRFRLRLVPGEFLRYGDTSISLRPLSEVRVTLHPRERGRGA</sequence>
<proteinExistence type="inferred from homology"/>
<protein>
    <submittedName>
        <fullName evidence="9">Cytochrome P450</fullName>
    </submittedName>
</protein>
<dbReference type="Pfam" id="PF00067">
    <property type="entry name" value="p450"/>
    <property type="match status" value="1"/>
</dbReference>
<evidence type="ECO:0000256" key="1">
    <source>
        <dbReference type="ARBA" id="ARBA00010617"/>
    </source>
</evidence>
<keyword evidence="10" id="KW-1185">Reference proteome</keyword>
<evidence type="ECO:0000256" key="6">
    <source>
        <dbReference type="ARBA" id="ARBA00023033"/>
    </source>
</evidence>
<dbReference type="SUPFAM" id="SSF48264">
    <property type="entry name" value="Cytochrome P450"/>
    <property type="match status" value="1"/>
</dbReference>
<dbReference type="CDD" id="cd20620">
    <property type="entry name" value="CYP132-like"/>
    <property type="match status" value="1"/>
</dbReference>
<keyword evidence="2 7" id="KW-0349">Heme</keyword>
<feature type="compositionally biased region" description="Low complexity" evidence="8">
    <location>
        <begin position="1"/>
        <end position="27"/>
    </location>
</feature>
<dbReference type="PRINTS" id="PR00385">
    <property type="entry name" value="P450"/>
</dbReference>
<dbReference type="Proteomes" id="UP001049518">
    <property type="component" value="Chromosome"/>
</dbReference>
<keyword evidence="3 7" id="KW-0479">Metal-binding</keyword>
<dbReference type="InterPro" id="IPR002403">
    <property type="entry name" value="Cyt_P450_E_grp-IV"/>
</dbReference>